<evidence type="ECO:0000256" key="3">
    <source>
        <dbReference type="ARBA" id="ARBA00022525"/>
    </source>
</evidence>
<protein>
    <recommendedName>
        <fullName evidence="7">Lipase domain-containing protein</fullName>
    </recommendedName>
</protein>
<feature type="transmembrane region" description="Helical" evidence="6">
    <location>
        <begin position="136"/>
        <end position="156"/>
    </location>
</feature>
<name>A0AAQ4F610_AMBAM</name>
<dbReference type="InterPro" id="IPR000734">
    <property type="entry name" value="TAG_lipase"/>
</dbReference>
<dbReference type="InterPro" id="IPR036259">
    <property type="entry name" value="MFS_trans_sf"/>
</dbReference>
<dbReference type="SUPFAM" id="SSF103473">
    <property type="entry name" value="MFS general substrate transporter"/>
    <property type="match status" value="1"/>
</dbReference>
<comment type="subcellular location">
    <subcellularLocation>
        <location evidence="1">Secreted</location>
    </subcellularLocation>
</comment>
<feature type="transmembrane region" description="Helical" evidence="6">
    <location>
        <begin position="195"/>
        <end position="215"/>
    </location>
</feature>
<feature type="transmembrane region" description="Helical" evidence="6">
    <location>
        <begin position="227"/>
        <end position="245"/>
    </location>
</feature>
<keyword evidence="6" id="KW-0472">Membrane</keyword>
<evidence type="ECO:0000259" key="7">
    <source>
        <dbReference type="Pfam" id="PF00151"/>
    </source>
</evidence>
<keyword evidence="3" id="KW-0964">Secreted</keyword>
<keyword evidence="6" id="KW-0812">Transmembrane</keyword>
<dbReference type="GO" id="GO:0016298">
    <property type="term" value="F:lipase activity"/>
    <property type="evidence" value="ECO:0007669"/>
    <property type="project" value="InterPro"/>
</dbReference>
<dbReference type="PANTHER" id="PTHR11610">
    <property type="entry name" value="LIPASE"/>
    <property type="match status" value="1"/>
</dbReference>
<feature type="region of interest" description="Disordered" evidence="5">
    <location>
        <begin position="426"/>
        <end position="464"/>
    </location>
</feature>
<dbReference type="Gene3D" id="3.40.50.1820">
    <property type="entry name" value="alpha/beta hydrolase"/>
    <property type="match status" value="1"/>
</dbReference>
<evidence type="ECO:0000313" key="9">
    <source>
        <dbReference type="Proteomes" id="UP001321473"/>
    </source>
</evidence>
<dbReference type="GO" id="GO:0005615">
    <property type="term" value="C:extracellular space"/>
    <property type="evidence" value="ECO:0007669"/>
    <property type="project" value="TreeGrafter"/>
</dbReference>
<evidence type="ECO:0000256" key="4">
    <source>
        <dbReference type="RuleBase" id="RU004262"/>
    </source>
</evidence>
<accession>A0AAQ4F610</accession>
<dbReference type="InterPro" id="IPR029058">
    <property type="entry name" value="AB_hydrolase_fold"/>
</dbReference>
<keyword evidence="9" id="KW-1185">Reference proteome</keyword>
<comment type="similarity">
    <text evidence="2 4">Belongs to the AB hydrolase superfamily. Lipase family.</text>
</comment>
<dbReference type="Pfam" id="PF00151">
    <property type="entry name" value="Lipase"/>
    <property type="match status" value="1"/>
</dbReference>
<dbReference type="EMBL" id="JARKHS020007023">
    <property type="protein sequence ID" value="KAK8782098.1"/>
    <property type="molecule type" value="Genomic_DNA"/>
</dbReference>
<reference evidence="8 9" key="1">
    <citation type="journal article" date="2023" name="Arcadia Sci">
        <title>De novo assembly of a long-read Amblyomma americanum tick genome.</title>
        <authorList>
            <person name="Chou S."/>
            <person name="Poskanzer K.E."/>
            <person name="Rollins M."/>
            <person name="Thuy-Boun P.S."/>
        </authorList>
    </citation>
    <scope>NUCLEOTIDE SEQUENCE [LARGE SCALE GENOMIC DNA]</scope>
    <source>
        <strain evidence="8">F_SG_1</strain>
        <tissue evidence="8">Salivary glands</tissue>
    </source>
</reference>
<feature type="transmembrane region" description="Helical" evidence="6">
    <location>
        <begin position="168"/>
        <end position="189"/>
    </location>
</feature>
<gene>
    <name evidence="8" type="ORF">V5799_016560</name>
</gene>
<comment type="caution">
    <text evidence="8">The sequence shown here is derived from an EMBL/GenBank/DDBJ whole genome shotgun (WGS) entry which is preliminary data.</text>
</comment>
<proteinExistence type="inferred from homology"/>
<dbReference type="AlphaFoldDB" id="A0AAQ4F610"/>
<dbReference type="Proteomes" id="UP001321473">
    <property type="component" value="Unassembled WGS sequence"/>
</dbReference>
<feature type="domain" description="Lipase" evidence="7">
    <location>
        <begin position="268"/>
        <end position="445"/>
    </location>
</feature>
<dbReference type="Gene3D" id="1.20.1250.20">
    <property type="entry name" value="MFS general substrate transporter like domains"/>
    <property type="match status" value="1"/>
</dbReference>
<keyword evidence="6" id="KW-1133">Transmembrane helix</keyword>
<dbReference type="PANTHER" id="PTHR11610:SF173">
    <property type="entry name" value="LIPASE DOMAIN-CONTAINING PROTEIN-RELATED"/>
    <property type="match status" value="1"/>
</dbReference>
<feature type="region of interest" description="Disordered" evidence="5">
    <location>
        <begin position="550"/>
        <end position="576"/>
    </location>
</feature>
<dbReference type="GO" id="GO:0016042">
    <property type="term" value="P:lipid catabolic process"/>
    <property type="evidence" value="ECO:0007669"/>
    <property type="project" value="TreeGrafter"/>
</dbReference>
<organism evidence="8 9">
    <name type="scientific">Amblyomma americanum</name>
    <name type="common">Lone star tick</name>
    <dbReference type="NCBI Taxonomy" id="6943"/>
    <lineage>
        <taxon>Eukaryota</taxon>
        <taxon>Metazoa</taxon>
        <taxon>Ecdysozoa</taxon>
        <taxon>Arthropoda</taxon>
        <taxon>Chelicerata</taxon>
        <taxon>Arachnida</taxon>
        <taxon>Acari</taxon>
        <taxon>Parasitiformes</taxon>
        <taxon>Ixodida</taxon>
        <taxon>Ixodoidea</taxon>
        <taxon>Ixodidae</taxon>
        <taxon>Amblyomminae</taxon>
        <taxon>Amblyomma</taxon>
    </lineage>
</organism>
<evidence type="ECO:0000313" key="8">
    <source>
        <dbReference type="EMBL" id="KAK8782098.1"/>
    </source>
</evidence>
<sequence>MDIIIPRRLLTKDLLTSESFDCYEAFGHGVFQWRLMGLCTLAAFLMNINDLVFPLISRDVEHWCKQSAASNISEVAWRNAAVPAAIGGRLSQCLLYKHPEDADNAESVPCQEWEYDDERARTSIVSEWNLVCDRRLLIVAIVAVHNSGACVFTVAAGSIADHIGRKPVLLAGVTLLIVSTAAGCLSRTFLMLTTIGFFSSGSAGVVTSLAAVSFFEVTIHENRPLHIVVSVTAGLLFSDFYRVIFVPVKSPIVCYEDNLGCFRMGNLMTHSQGLPRAPTEVGTKLTLFWKDAEGATKSMDMNYAVPASDLEGLEPFSEKTKLVILAHGFDQSEDSQWIKQATTALLDKGCNVLVVDWSKMHSLNNAEQSARDTAMVARQLSVLVLKLLEVYPESIQPADIHAVGFSMGAHLVGFFGRHLKSRTNHKIGRITDPRKADTHGEKQSEQAVSQKKPAKPPLPRGAAGAFLETTDGQWDRRSWLHCLVVYLTALTVISAALVGYVVLSAPRQQAEEGIVHRRPTTVKILRGLTASNASGQPEADGTVRVAGMVTAAPTPKDQEYDREEDNLVEEEKNLHT</sequence>
<feature type="compositionally biased region" description="Basic and acidic residues" evidence="5">
    <location>
        <begin position="429"/>
        <end position="444"/>
    </location>
</feature>
<evidence type="ECO:0000256" key="6">
    <source>
        <dbReference type="SAM" id="Phobius"/>
    </source>
</evidence>
<dbReference type="SUPFAM" id="SSF53474">
    <property type="entry name" value="alpha/beta-Hydrolases"/>
    <property type="match status" value="1"/>
</dbReference>
<dbReference type="InterPro" id="IPR013818">
    <property type="entry name" value="Lipase"/>
</dbReference>
<evidence type="ECO:0000256" key="1">
    <source>
        <dbReference type="ARBA" id="ARBA00004613"/>
    </source>
</evidence>
<evidence type="ECO:0000256" key="5">
    <source>
        <dbReference type="SAM" id="MobiDB-lite"/>
    </source>
</evidence>
<feature type="transmembrane region" description="Helical" evidence="6">
    <location>
        <begin position="483"/>
        <end position="503"/>
    </location>
</feature>
<evidence type="ECO:0000256" key="2">
    <source>
        <dbReference type="ARBA" id="ARBA00010701"/>
    </source>
</evidence>